<evidence type="ECO:0000259" key="8">
    <source>
        <dbReference type="Pfam" id="PF04116"/>
    </source>
</evidence>
<evidence type="ECO:0000256" key="3">
    <source>
        <dbReference type="ARBA" id="ARBA00022989"/>
    </source>
</evidence>
<feature type="transmembrane region" description="Helical" evidence="7">
    <location>
        <begin position="79"/>
        <end position="98"/>
    </location>
</feature>
<feature type="transmembrane region" description="Helical" evidence="7">
    <location>
        <begin position="15"/>
        <end position="34"/>
    </location>
</feature>
<dbReference type="Pfam" id="PF04116">
    <property type="entry name" value="FA_hydroxylase"/>
    <property type="match status" value="1"/>
</dbReference>
<feature type="transmembrane region" description="Helical" evidence="7">
    <location>
        <begin position="136"/>
        <end position="154"/>
    </location>
</feature>
<evidence type="ECO:0000256" key="4">
    <source>
        <dbReference type="ARBA" id="ARBA00023002"/>
    </source>
</evidence>
<keyword evidence="2 7" id="KW-0812">Transmembrane</keyword>
<keyword evidence="5" id="KW-0443">Lipid metabolism</keyword>
<reference evidence="9 10" key="1">
    <citation type="submission" date="2022-04" db="EMBL/GenBank/DDBJ databases">
        <title>The arsenic-methylating capacity of Chitinophaga filiformis YT5 during chitin decomposition.</title>
        <authorList>
            <person name="Chen G."/>
            <person name="Liang Y."/>
        </authorList>
    </citation>
    <scope>NUCLEOTIDE SEQUENCE [LARGE SCALE GENOMIC DNA]</scope>
    <source>
        <strain evidence="9 10">YT5</strain>
    </source>
</reference>
<evidence type="ECO:0000256" key="5">
    <source>
        <dbReference type="ARBA" id="ARBA00023098"/>
    </source>
</evidence>
<keyword evidence="6 7" id="KW-0472">Membrane</keyword>
<dbReference type="InterPro" id="IPR006694">
    <property type="entry name" value="Fatty_acid_hydroxylase"/>
</dbReference>
<feature type="transmembrane region" description="Helical" evidence="7">
    <location>
        <begin position="55"/>
        <end position="73"/>
    </location>
</feature>
<feature type="domain" description="Fatty acid hydroxylase" evidence="8">
    <location>
        <begin position="90"/>
        <end position="239"/>
    </location>
</feature>
<accession>A0ABY4HS72</accession>
<dbReference type="PANTHER" id="PTHR21624">
    <property type="entry name" value="STEROL DESATURASE-RELATED PROTEIN"/>
    <property type="match status" value="1"/>
</dbReference>
<name>A0ABY4HS72_CHIFI</name>
<dbReference type="PANTHER" id="PTHR21624:SF1">
    <property type="entry name" value="ALKYLGLYCEROL MONOOXYGENASE"/>
    <property type="match status" value="1"/>
</dbReference>
<gene>
    <name evidence="9" type="ORF">MYF79_16755</name>
</gene>
<evidence type="ECO:0000256" key="2">
    <source>
        <dbReference type="ARBA" id="ARBA00022692"/>
    </source>
</evidence>
<keyword evidence="4" id="KW-0560">Oxidoreductase</keyword>
<protein>
    <submittedName>
        <fullName evidence="9">Sterol desaturase family protein</fullName>
    </submittedName>
</protein>
<proteinExistence type="predicted"/>
<sequence>MLHYIELIFTNLNGWGLPVIMLIIGVVEFSFGLYENHWTNNERILDIVCFVVPRIVVRPLIAYLGVLLLPTLLPDAKNIFAWVPFWWGFAIIAVGDDLTQYWYHRLHHQLPWLWRFHRTHHSAPYMGMAMASRQNIIYTIFFSQIYLTTTLVYLGLGYPVLFVTGIKALITTGAHSSIKWDKPFYTIRWLKPVGWVMERVISTPATHHAHHADSSDDGVGYYKGNFGNMFFIWDIIFGTGIITRQYPSGYGIKHYKQEEWYAQFLWPIFKSRRKGSELSAGGPMVGDSVPVTPAISALPVTVAEA</sequence>
<evidence type="ECO:0000256" key="6">
    <source>
        <dbReference type="ARBA" id="ARBA00023136"/>
    </source>
</evidence>
<dbReference type="InterPro" id="IPR051689">
    <property type="entry name" value="Sterol_desaturase/TMEM195"/>
</dbReference>
<dbReference type="RefSeq" id="WP_247808802.1">
    <property type="nucleotide sequence ID" value="NZ_CP095855.1"/>
</dbReference>
<evidence type="ECO:0000313" key="10">
    <source>
        <dbReference type="Proteomes" id="UP000830198"/>
    </source>
</evidence>
<evidence type="ECO:0000256" key="1">
    <source>
        <dbReference type="ARBA" id="ARBA00004127"/>
    </source>
</evidence>
<evidence type="ECO:0000256" key="7">
    <source>
        <dbReference type="SAM" id="Phobius"/>
    </source>
</evidence>
<comment type="subcellular location">
    <subcellularLocation>
        <location evidence="1">Endomembrane system</location>
        <topology evidence="1">Multi-pass membrane protein</topology>
    </subcellularLocation>
</comment>
<organism evidence="9 10">
    <name type="scientific">Chitinophaga filiformis</name>
    <name type="common">Myxococcus filiformis</name>
    <name type="synonym">Flexibacter filiformis</name>
    <dbReference type="NCBI Taxonomy" id="104663"/>
    <lineage>
        <taxon>Bacteria</taxon>
        <taxon>Pseudomonadati</taxon>
        <taxon>Bacteroidota</taxon>
        <taxon>Chitinophagia</taxon>
        <taxon>Chitinophagales</taxon>
        <taxon>Chitinophagaceae</taxon>
        <taxon>Chitinophaga</taxon>
    </lineage>
</organism>
<keyword evidence="10" id="KW-1185">Reference proteome</keyword>
<dbReference type="Proteomes" id="UP000830198">
    <property type="component" value="Chromosome"/>
</dbReference>
<dbReference type="EMBL" id="CP095855">
    <property type="protein sequence ID" value="UPK66591.1"/>
    <property type="molecule type" value="Genomic_DNA"/>
</dbReference>
<evidence type="ECO:0000313" key="9">
    <source>
        <dbReference type="EMBL" id="UPK66591.1"/>
    </source>
</evidence>
<keyword evidence="3 7" id="KW-1133">Transmembrane helix</keyword>